<organism evidence="2 3">
    <name type="scientific">Schaedlerella arabinosiphila</name>
    <dbReference type="NCBI Taxonomy" id="2044587"/>
    <lineage>
        <taxon>Bacteria</taxon>
        <taxon>Bacillati</taxon>
        <taxon>Bacillota</taxon>
        <taxon>Clostridia</taxon>
        <taxon>Lachnospirales</taxon>
        <taxon>Lachnospiraceae</taxon>
        <taxon>Schaedlerella</taxon>
    </lineage>
</organism>
<dbReference type="InterPro" id="IPR031705">
    <property type="entry name" value="Glyco_hydro_36_C"/>
</dbReference>
<name>A0A9X5CAU0_9FIRM</name>
<sequence>MTADLREIHTMRGATGERLYTPEAAMAYSAEGLAALSHIYHEMIRNHVCRGLLPEGAYRCEAEKRDVKLYTGAEPRVDHKCIEGKVFDGNALMHAGVPIPMELGEYGAMQLYFKADENSDYLGTHSI</sequence>
<dbReference type="AlphaFoldDB" id="A0A9X5CAU0"/>
<proteinExistence type="predicted"/>
<evidence type="ECO:0000313" key="3">
    <source>
        <dbReference type="Proteomes" id="UP000474104"/>
    </source>
</evidence>
<protein>
    <submittedName>
        <fullName evidence="2">Alpha-galactosidase</fullName>
    </submittedName>
</protein>
<feature type="domain" description="Glycosyl hydrolase family 36 C-terminal" evidence="1">
    <location>
        <begin position="47"/>
        <end position="113"/>
    </location>
</feature>
<dbReference type="InterPro" id="IPR013780">
    <property type="entry name" value="Glyco_hydro_b"/>
</dbReference>
<dbReference type="EMBL" id="VIRB01000136">
    <property type="protein sequence ID" value="NDO71254.1"/>
    <property type="molecule type" value="Genomic_DNA"/>
</dbReference>
<reference evidence="2 3" key="1">
    <citation type="submission" date="2019-07" db="EMBL/GenBank/DDBJ databases">
        <title>Draft genome sequences of 15 bacterial species constituting the stable defined intestinal microbiota of the GM15 gnotobiotic mouse model.</title>
        <authorList>
            <person name="Elie C."/>
            <person name="Mathieu A."/>
            <person name="Saliou A."/>
            <person name="Darnaud M."/>
            <person name="Leulier F."/>
            <person name="Tamellini A."/>
        </authorList>
    </citation>
    <scope>NUCLEOTIDE SEQUENCE [LARGE SCALE GENOMIC DNA]</scope>
    <source>
        <strain evidence="3">ASF 502</strain>
    </source>
</reference>
<comment type="caution">
    <text evidence="2">The sequence shown here is derived from an EMBL/GenBank/DDBJ whole genome shotgun (WGS) entry which is preliminary data.</text>
</comment>
<evidence type="ECO:0000259" key="1">
    <source>
        <dbReference type="Pfam" id="PF16874"/>
    </source>
</evidence>
<dbReference type="Proteomes" id="UP000474104">
    <property type="component" value="Unassembled WGS sequence"/>
</dbReference>
<evidence type="ECO:0000313" key="2">
    <source>
        <dbReference type="EMBL" id="NDO71254.1"/>
    </source>
</evidence>
<accession>A0A9X5CAU0</accession>
<dbReference type="Pfam" id="PF16874">
    <property type="entry name" value="Glyco_hydro_36C"/>
    <property type="match status" value="1"/>
</dbReference>
<dbReference type="RefSeq" id="WP_044990760.1">
    <property type="nucleotide sequence ID" value="NZ_VIRB01000136.1"/>
</dbReference>
<dbReference type="Gene3D" id="2.60.40.1180">
    <property type="entry name" value="Golgi alpha-mannosidase II"/>
    <property type="match status" value="1"/>
</dbReference>
<gene>
    <name evidence="2" type="ORF">FMM80_22425</name>
</gene>